<feature type="chain" id="PRO_5041947335" description="EGF-like domain-containing protein" evidence="1">
    <location>
        <begin position="25"/>
        <end position="187"/>
    </location>
</feature>
<comment type="caution">
    <text evidence="2">The sequence shown here is derived from an EMBL/GenBank/DDBJ whole genome shotgun (WGS) entry which is preliminary data.</text>
</comment>
<dbReference type="EMBL" id="JATAAI010000035">
    <property type="protein sequence ID" value="KAK1735140.1"/>
    <property type="molecule type" value="Genomic_DNA"/>
</dbReference>
<dbReference type="Proteomes" id="UP001224775">
    <property type="component" value="Unassembled WGS sequence"/>
</dbReference>
<reference evidence="2" key="1">
    <citation type="submission" date="2023-06" db="EMBL/GenBank/DDBJ databases">
        <title>Survivors Of The Sea: Transcriptome response of Skeletonema marinoi to long-term dormancy.</title>
        <authorList>
            <person name="Pinder M.I.M."/>
            <person name="Kourtchenko O."/>
            <person name="Robertson E.K."/>
            <person name="Larsson T."/>
            <person name="Maumus F."/>
            <person name="Osuna-Cruz C.M."/>
            <person name="Vancaester E."/>
            <person name="Stenow R."/>
            <person name="Vandepoele K."/>
            <person name="Ploug H."/>
            <person name="Bruchert V."/>
            <person name="Godhe A."/>
            <person name="Topel M."/>
        </authorList>
    </citation>
    <scope>NUCLEOTIDE SEQUENCE</scope>
    <source>
        <strain evidence="2">R05AC</strain>
    </source>
</reference>
<protein>
    <recommendedName>
        <fullName evidence="4">EGF-like domain-containing protein</fullName>
    </recommendedName>
</protein>
<evidence type="ECO:0000256" key="1">
    <source>
        <dbReference type="SAM" id="SignalP"/>
    </source>
</evidence>
<feature type="signal peptide" evidence="1">
    <location>
        <begin position="1"/>
        <end position="24"/>
    </location>
</feature>
<accession>A0AAD8XX42</accession>
<dbReference type="InterPro" id="IPR036058">
    <property type="entry name" value="Kazal_dom_sf"/>
</dbReference>
<organism evidence="2 3">
    <name type="scientific">Skeletonema marinoi</name>
    <dbReference type="NCBI Taxonomy" id="267567"/>
    <lineage>
        <taxon>Eukaryota</taxon>
        <taxon>Sar</taxon>
        <taxon>Stramenopiles</taxon>
        <taxon>Ochrophyta</taxon>
        <taxon>Bacillariophyta</taxon>
        <taxon>Coscinodiscophyceae</taxon>
        <taxon>Thalassiosirophycidae</taxon>
        <taxon>Thalassiosirales</taxon>
        <taxon>Skeletonemataceae</taxon>
        <taxon>Skeletonema</taxon>
        <taxon>Skeletonema marinoi-dohrnii complex</taxon>
    </lineage>
</organism>
<proteinExistence type="predicted"/>
<keyword evidence="1" id="KW-0732">Signal</keyword>
<gene>
    <name evidence="2" type="ORF">QTG54_014206</name>
</gene>
<evidence type="ECO:0008006" key="4">
    <source>
        <dbReference type="Google" id="ProtNLM"/>
    </source>
</evidence>
<dbReference type="AlphaFoldDB" id="A0AAD8XX42"/>
<evidence type="ECO:0000313" key="3">
    <source>
        <dbReference type="Proteomes" id="UP001224775"/>
    </source>
</evidence>
<keyword evidence="3" id="KW-1185">Reference proteome</keyword>
<dbReference type="Gene3D" id="3.30.60.30">
    <property type="match status" value="1"/>
</dbReference>
<name>A0AAD8XX42_9STRA</name>
<dbReference type="SUPFAM" id="SSF100895">
    <property type="entry name" value="Kazal-type serine protease inhibitors"/>
    <property type="match status" value="1"/>
</dbReference>
<evidence type="ECO:0000313" key="2">
    <source>
        <dbReference type="EMBL" id="KAK1735140.1"/>
    </source>
</evidence>
<sequence>MMMLSNFTSLLALLITALVSSTAATGGESFGLRNFELSAFPPRTSDTFSRCETPGDCATHSRCRSGDVANPTNQCDCVNIDETDGKGRCVVIDGLCEEAEDCADITKCQTDKGANQCYCAKDAGVCDNGGGECKVVEQWSDRSSRFVCGCDGTTYPNASEAAKNGINVASRGPCADTPRSSDVAAVE</sequence>